<comment type="caution">
    <text evidence="2">The sequence shown here is derived from an EMBL/GenBank/DDBJ whole genome shotgun (WGS) entry which is preliminary data.</text>
</comment>
<reference evidence="2" key="1">
    <citation type="submission" date="2021-06" db="EMBL/GenBank/DDBJ databases">
        <authorList>
            <person name="Kallberg Y."/>
            <person name="Tangrot J."/>
            <person name="Rosling A."/>
        </authorList>
    </citation>
    <scope>NUCLEOTIDE SEQUENCE</scope>
    <source>
        <strain evidence="2">AZ414A</strain>
    </source>
</reference>
<evidence type="ECO:0000256" key="1">
    <source>
        <dbReference type="ARBA" id="ARBA00023172"/>
    </source>
</evidence>
<evidence type="ECO:0000313" key="2">
    <source>
        <dbReference type="EMBL" id="CAG8607742.1"/>
    </source>
</evidence>
<dbReference type="SUPFAM" id="SSF56349">
    <property type="entry name" value="DNA breaking-rejoining enzymes"/>
    <property type="match status" value="1"/>
</dbReference>
<keyword evidence="3" id="KW-1185">Reference proteome</keyword>
<dbReference type="AlphaFoldDB" id="A0A9N9CN05"/>
<proteinExistence type="predicted"/>
<dbReference type="GO" id="GO:0006310">
    <property type="term" value="P:DNA recombination"/>
    <property type="evidence" value="ECO:0007669"/>
    <property type="project" value="UniProtKB-KW"/>
</dbReference>
<dbReference type="InterPro" id="IPR011010">
    <property type="entry name" value="DNA_brk_join_enz"/>
</dbReference>
<organism evidence="2 3">
    <name type="scientific">Diversispora eburnea</name>
    <dbReference type="NCBI Taxonomy" id="1213867"/>
    <lineage>
        <taxon>Eukaryota</taxon>
        <taxon>Fungi</taxon>
        <taxon>Fungi incertae sedis</taxon>
        <taxon>Mucoromycota</taxon>
        <taxon>Glomeromycotina</taxon>
        <taxon>Glomeromycetes</taxon>
        <taxon>Diversisporales</taxon>
        <taxon>Diversisporaceae</taxon>
        <taxon>Diversispora</taxon>
    </lineage>
</organism>
<dbReference type="GO" id="GO:0003677">
    <property type="term" value="F:DNA binding"/>
    <property type="evidence" value="ECO:0007669"/>
    <property type="project" value="InterPro"/>
</dbReference>
<dbReference type="Proteomes" id="UP000789706">
    <property type="component" value="Unassembled WGS sequence"/>
</dbReference>
<name>A0A9N9CN05_9GLOM</name>
<gene>
    <name evidence="2" type="ORF">DEBURN_LOCUS9828</name>
</gene>
<keyword evidence="1" id="KW-0233">DNA recombination</keyword>
<accession>A0A9N9CN05</accession>
<protein>
    <submittedName>
        <fullName evidence="2">7812_t:CDS:1</fullName>
    </submittedName>
</protein>
<dbReference type="Gene3D" id="1.10.443.10">
    <property type="entry name" value="Intergrase catalytic core"/>
    <property type="match status" value="1"/>
</dbReference>
<dbReference type="EMBL" id="CAJVPK010002174">
    <property type="protein sequence ID" value="CAG8607742.1"/>
    <property type="molecule type" value="Genomic_DNA"/>
</dbReference>
<dbReference type="InterPro" id="IPR013762">
    <property type="entry name" value="Integrase-like_cat_sf"/>
</dbReference>
<sequence>MLFLLNHLKDYSTVFLCGAGGIDGNLDALVIPLSPNPEGFQEPIHDIKYYFCKRPKDYKCEFFHLQINKKQKVGIELGDRDIVNHSGRSTPITKLFWQGVPLVTTMSITGHKSESSYRIYARPSTQQKEEALSLLIDSVGTLPLKNDQSLSKSTSQSSLKKISSVTKPFRQPLMDSERNLPLHSNAYAYKPNTKIQQSEESNKSNTTIKNYYINAENVTIN</sequence>
<dbReference type="GO" id="GO:0015074">
    <property type="term" value="P:DNA integration"/>
    <property type="evidence" value="ECO:0007669"/>
    <property type="project" value="InterPro"/>
</dbReference>
<dbReference type="OrthoDB" id="2445310at2759"/>
<evidence type="ECO:0000313" key="3">
    <source>
        <dbReference type="Proteomes" id="UP000789706"/>
    </source>
</evidence>